<evidence type="ECO:0000313" key="8">
    <source>
        <dbReference type="EMBL" id="KAF4455358.1"/>
    </source>
</evidence>
<protein>
    <recommendedName>
        <fullName evidence="6">Amine oxidase</fullName>
        <ecNumber evidence="6">1.4.3.-</ecNumber>
    </recommendedName>
</protein>
<keyword evidence="6" id="KW-0285">Flavoprotein</keyword>
<dbReference type="InterPro" id="IPR006175">
    <property type="entry name" value="YjgF/YER057c/UK114"/>
</dbReference>
<evidence type="ECO:0000256" key="5">
    <source>
        <dbReference type="PIRSR" id="PIRSR601613-1"/>
    </source>
</evidence>
<feature type="binding site" evidence="5">
    <location>
        <position position="380"/>
    </location>
    <ligand>
        <name>FAD</name>
        <dbReference type="ChEBI" id="CHEBI:57692"/>
    </ligand>
</feature>
<gene>
    <name evidence="8" type="ORF">FALBO_15644</name>
</gene>
<comment type="catalytic activity">
    <reaction evidence="4">
        <text>a secondary aliphatic amine + O2 + H2O = a primary amine + an aldehyde + H2O2</text>
        <dbReference type="Rhea" id="RHEA:26414"/>
        <dbReference type="ChEBI" id="CHEBI:15377"/>
        <dbReference type="ChEBI" id="CHEBI:15379"/>
        <dbReference type="ChEBI" id="CHEBI:16240"/>
        <dbReference type="ChEBI" id="CHEBI:17478"/>
        <dbReference type="ChEBI" id="CHEBI:58855"/>
        <dbReference type="ChEBI" id="CHEBI:65296"/>
        <dbReference type="EC" id="1.4.3.4"/>
    </reaction>
</comment>
<dbReference type="InterPro" id="IPR036188">
    <property type="entry name" value="FAD/NAD-bd_sf"/>
</dbReference>
<dbReference type="GO" id="GO:0097621">
    <property type="term" value="F:monoamine oxidase activity"/>
    <property type="evidence" value="ECO:0007669"/>
    <property type="project" value="UniProtKB-EC"/>
</dbReference>
<dbReference type="Gene3D" id="1.10.405.10">
    <property type="entry name" value="Guanine Nucleotide Dissociation Inhibitor, domain 1"/>
    <property type="match status" value="1"/>
</dbReference>
<evidence type="ECO:0000256" key="2">
    <source>
        <dbReference type="ARBA" id="ARBA00005995"/>
    </source>
</evidence>
<dbReference type="SUPFAM" id="SSF51905">
    <property type="entry name" value="FAD/NAD(P)-binding domain"/>
    <property type="match status" value="1"/>
</dbReference>
<feature type="binding site" evidence="5">
    <location>
        <position position="575"/>
    </location>
    <ligand>
        <name>FAD</name>
        <dbReference type="ChEBI" id="CHEBI:57692"/>
    </ligand>
</feature>
<dbReference type="InterPro" id="IPR001613">
    <property type="entry name" value="Flavin_amine_oxidase"/>
</dbReference>
<evidence type="ECO:0000256" key="4">
    <source>
        <dbReference type="ARBA" id="ARBA00048448"/>
    </source>
</evidence>
<dbReference type="SUPFAM" id="SSF55298">
    <property type="entry name" value="YjgF-like"/>
    <property type="match status" value="1"/>
</dbReference>
<feature type="binding site" evidence="5">
    <location>
        <begin position="178"/>
        <end position="179"/>
    </location>
    <ligand>
        <name>FAD</name>
        <dbReference type="ChEBI" id="CHEBI:57692"/>
    </ligand>
</feature>
<dbReference type="SUPFAM" id="SSF54373">
    <property type="entry name" value="FAD-linked reductases, C-terminal domain"/>
    <property type="match status" value="1"/>
</dbReference>
<proteinExistence type="inferred from homology"/>
<feature type="domain" description="Amine oxidase" evidence="7">
    <location>
        <begin position="158"/>
        <end position="598"/>
    </location>
</feature>
<comment type="cofactor">
    <cofactor evidence="1 6">
        <name>FAD</name>
        <dbReference type="ChEBI" id="CHEBI:57692"/>
    </cofactor>
</comment>
<dbReference type="InterPro" id="IPR035959">
    <property type="entry name" value="RutC-like_sf"/>
</dbReference>
<evidence type="ECO:0000313" key="9">
    <source>
        <dbReference type="Proteomes" id="UP000554235"/>
    </source>
</evidence>
<reference evidence="8 9" key="1">
    <citation type="submission" date="2020-01" db="EMBL/GenBank/DDBJ databases">
        <title>Identification and distribution of gene clusters putatively required for synthesis of sphingolipid metabolism inhibitors in phylogenetically diverse species of the filamentous fungus Fusarium.</title>
        <authorList>
            <person name="Kim H.-S."/>
            <person name="Busman M."/>
            <person name="Brown D.W."/>
            <person name="Divon H."/>
            <person name="Uhlig S."/>
            <person name="Proctor R.H."/>
        </authorList>
    </citation>
    <scope>NUCLEOTIDE SEQUENCE [LARGE SCALE GENOMIC DNA]</scope>
    <source>
        <strain evidence="8 9">NRRL 20459</strain>
    </source>
</reference>
<dbReference type="Pfam" id="PF01042">
    <property type="entry name" value="Ribonuc_L-PSP"/>
    <property type="match status" value="1"/>
</dbReference>
<evidence type="ECO:0000256" key="1">
    <source>
        <dbReference type="ARBA" id="ARBA00001974"/>
    </source>
</evidence>
<dbReference type="CDD" id="cd00448">
    <property type="entry name" value="YjgF_YER057c_UK114_family"/>
    <property type="match status" value="1"/>
</dbReference>
<evidence type="ECO:0000259" key="7">
    <source>
        <dbReference type="Pfam" id="PF01593"/>
    </source>
</evidence>
<dbReference type="InterPro" id="IPR050703">
    <property type="entry name" value="Flavin_MAO"/>
</dbReference>
<organism evidence="8 9">
    <name type="scientific">Fusarium albosuccineum</name>
    <dbReference type="NCBI Taxonomy" id="1237068"/>
    <lineage>
        <taxon>Eukaryota</taxon>
        <taxon>Fungi</taxon>
        <taxon>Dikarya</taxon>
        <taxon>Ascomycota</taxon>
        <taxon>Pezizomycotina</taxon>
        <taxon>Sordariomycetes</taxon>
        <taxon>Hypocreomycetidae</taxon>
        <taxon>Hypocreales</taxon>
        <taxon>Nectriaceae</taxon>
        <taxon>Fusarium</taxon>
        <taxon>Fusarium decemcellulare species complex</taxon>
    </lineage>
</organism>
<evidence type="ECO:0000256" key="6">
    <source>
        <dbReference type="RuleBase" id="RU362067"/>
    </source>
</evidence>
<comment type="caution">
    <text evidence="8">The sequence shown here is derived from an EMBL/GenBank/DDBJ whole genome shotgun (WGS) entry which is preliminary data.</text>
</comment>
<keyword evidence="6" id="KW-0274">FAD</keyword>
<dbReference type="Gene3D" id="3.30.1330.40">
    <property type="entry name" value="RutC-like"/>
    <property type="match status" value="1"/>
</dbReference>
<name>A0A8H4P333_9HYPO</name>
<evidence type="ECO:0000256" key="3">
    <source>
        <dbReference type="ARBA" id="ARBA00023002"/>
    </source>
</evidence>
<dbReference type="AlphaFoldDB" id="A0A8H4P333"/>
<dbReference type="Gene3D" id="3.90.660.10">
    <property type="match status" value="1"/>
</dbReference>
<dbReference type="Proteomes" id="UP000554235">
    <property type="component" value="Unassembled WGS sequence"/>
</dbReference>
<dbReference type="PANTHER" id="PTHR43563">
    <property type="entry name" value="AMINE OXIDASE"/>
    <property type="match status" value="1"/>
</dbReference>
<dbReference type="Gene3D" id="3.50.50.60">
    <property type="entry name" value="FAD/NAD(P)-binding domain"/>
    <property type="match status" value="1"/>
</dbReference>
<sequence length="610" mass="66139">MGKSVESVDLVNTTQQYFPAATSAHASSRIIHTAGRIGIAKDGRVPVDYESEVHLALHNLHKVILTSRADIEDIAKIVIYVVNYDPNQRKHTRHVQRFLRGHRPAITLVPVQQLAVPSWLIEIEAVVLREQKQISIPRALKDTARPQEIDVVVIGAGLAGLSAARQLVRASLDVVVLEARDRVGGKTWSQPLSAGKGIAEFGAAWINDVSQSKMIGLAREFGLELIEQNTRGDCVFQGFDGKASRFAYGELPGFDEATAKDVARIRDLCEADCQKLDVLKPRDAELDSLTFEAYLRKNNASRSAIATATVWTRAMLGLDPADLSALFFLNYCKSGGGLLQMRSDRKGGGQHLRVRQGTQSFSSGLASTLPPGTVRLSTPVSKVVQHETRHVDVVYGGGNVYRARKVITTIPSPALRSINFVPELNLAKQVWCGAAVGGFYVKAIVVFKTAFWLEQGLCGLTQSFVGPASVIRDTSSPADDKHALTCFMVGPPGAEWAAKGVEVRKKILLDQIATVYDAKDKVASEFEQLISHDWANDHWAGNTCPTTGLTPGLLHSVGSASFREPLGNLYFAGTETAGEWKGYMEGAVRSGERAAKEVTDGFASGLGSRL</sequence>
<dbReference type="Pfam" id="PF01593">
    <property type="entry name" value="Amino_oxidase"/>
    <property type="match status" value="1"/>
</dbReference>
<comment type="similarity">
    <text evidence="2 6">Belongs to the flavin monoamine oxidase family.</text>
</comment>
<dbReference type="EC" id="1.4.3.-" evidence="6"/>
<accession>A0A8H4P333</accession>
<dbReference type="OrthoDB" id="5046242at2759"/>
<dbReference type="InterPro" id="IPR002937">
    <property type="entry name" value="Amino_oxidase"/>
</dbReference>
<keyword evidence="9" id="KW-1185">Reference proteome</keyword>
<dbReference type="PRINTS" id="PR00757">
    <property type="entry name" value="AMINEOXDASEF"/>
</dbReference>
<feature type="binding site" evidence="5">
    <location>
        <position position="487"/>
    </location>
    <ligand>
        <name>substrate</name>
    </ligand>
</feature>
<keyword evidence="3 6" id="KW-0560">Oxidoreductase</keyword>
<dbReference type="EMBL" id="JAADYS010002748">
    <property type="protein sequence ID" value="KAF4455358.1"/>
    <property type="molecule type" value="Genomic_DNA"/>
</dbReference>
<dbReference type="PANTHER" id="PTHR43563:SF14">
    <property type="entry name" value="AMINE OXIDASE"/>
    <property type="match status" value="1"/>
</dbReference>